<dbReference type="InterPro" id="IPR050979">
    <property type="entry name" value="LD-transpeptidase"/>
</dbReference>
<dbReference type="Pfam" id="PF03734">
    <property type="entry name" value="YkuD"/>
    <property type="match status" value="1"/>
</dbReference>
<dbReference type="Gene3D" id="2.40.440.10">
    <property type="entry name" value="L,D-transpeptidase catalytic domain-like"/>
    <property type="match status" value="1"/>
</dbReference>
<evidence type="ECO:0000256" key="4">
    <source>
        <dbReference type="ARBA" id="ARBA00022984"/>
    </source>
</evidence>
<evidence type="ECO:0000256" key="2">
    <source>
        <dbReference type="ARBA" id="ARBA00022679"/>
    </source>
</evidence>
<keyword evidence="3 7" id="KW-0133">Cell shape</keyword>
<dbReference type="RefSeq" id="WP_282762908.1">
    <property type="nucleotide sequence ID" value="NZ_JASCTH010000017.1"/>
</dbReference>
<comment type="caution">
    <text evidence="11">The sequence shown here is derived from an EMBL/GenBank/DDBJ whole genome shotgun (WGS) entry which is preliminary data.</text>
</comment>
<evidence type="ECO:0000313" key="12">
    <source>
        <dbReference type="Proteomes" id="UP001241758"/>
    </source>
</evidence>
<feature type="chain" id="PRO_5045369204" evidence="9">
    <location>
        <begin position="25"/>
        <end position="414"/>
    </location>
</feature>
<feature type="compositionally biased region" description="Low complexity" evidence="8">
    <location>
        <begin position="49"/>
        <end position="58"/>
    </location>
</feature>
<dbReference type="PANTHER" id="PTHR30582">
    <property type="entry name" value="L,D-TRANSPEPTIDASE"/>
    <property type="match status" value="1"/>
</dbReference>
<keyword evidence="2" id="KW-0808">Transferase</keyword>
<dbReference type="EMBL" id="JASCTH010000017">
    <property type="protein sequence ID" value="MDI6101909.1"/>
    <property type="molecule type" value="Genomic_DNA"/>
</dbReference>
<dbReference type="Proteomes" id="UP001241758">
    <property type="component" value="Unassembled WGS sequence"/>
</dbReference>
<evidence type="ECO:0000256" key="9">
    <source>
        <dbReference type="SAM" id="SignalP"/>
    </source>
</evidence>
<feature type="active site" description="Proton donor/acceptor" evidence="7">
    <location>
        <position position="337"/>
    </location>
</feature>
<feature type="signal peptide" evidence="9">
    <location>
        <begin position="1"/>
        <end position="24"/>
    </location>
</feature>
<proteinExistence type="predicted"/>
<evidence type="ECO:0000256" key="1">
    <source>
        <dbReference type="ARBA" id="ARBA00004752"/>
    </source>
</evidence>
<dbReference type="CDD" id="cd16913">
    <property type="entry name" value="YkuD_like"/>
    <property type="match status" value="1"/>
</dbReference>
<comment type="pathway">
    <text evidence="1 7">Cell wall biogenesis; peptidoglycan biosynthesis.</text>
</comment>
<evidence type="ECO:0000256" key="8">
    <source>
        <dbReference type="SAM" id="MobiDB-lite"/>
    </source>
</evidence>
<evidence type="ECO:0000256" key="3">
    <source>
        <dbReference type="ARBA" id="ARBA00022960"/>
    </source>
</evidence>
<keyword evidence="5" id="KW-0012">Acyltransferase</keyword>
<feature type="domain" description="L,D-TPase catalytic" evidence="10">
    <location>
        <begin position="258"/>
        <end position="379"/>
    </location>
</feature>
<gene>
    <name evidence="11" type="ORF">QLQ12_25140</name>
</gene>
<reference evidence="11 12" key="1">
    <citation type="submission" date="2023-05" db="EMBL/GenBank/DDBJ databases">
        <title>Actinoplanes sp. NEAU-A12 genome sequencing.</title>
        <authorList>
            <person name="Wang Z.-S."/>
        </authorList>
    </citation>
    <scope>NUCLEOTIDE SEQUENCE [LARGE SCALE GENOMIC DNA]</scope>
    <source>
        <strain evidence="11 12">NEAU-A12</strain>
    </source>
</reference>
<protein>
    <submittedName>
        <fullName evidence="11">Ig-like domain-containing protein</fullName>
    </submittedName>
</protein>
<dbReference type="InterPro" id="IPR005490">
    <property type="entry name" value="LD_TPept_cat_dom"/>
</dbReference>
<keyword evidence="9" id="KW-0732">Signal</keyword>
<evidence type="ECO:0000256" key="5">
    <source>
        <dbReference type="ARBA" id="ARBA00023315"/>
    </source>
</evidence>
<accession>A0ABT6WQE4</accession>
<evidence type="ECO:0000313" key="11">
    <source>
        <dbReference type="EMBL" id="MDI6101909.1"/>
    </source>
</evidence>
<keyword evidence="12" id="KW-1185">Reference proteome</keyword>
<dbReference type="PROSITE" id="PS52029">
    <property type="entry name" value="LD_TPASE"/>
    <property type="match status" value="1"/>
</dbReference>
<feature type="active site" description="Nucleophile" evidence="7">
    <location>
        <position position="355"/>
    </location>
</feature>
<dbReference type="Pfam" id="PF17964">
    <property type="entry name" value="Big_10"/>
    <property type="match status" value="1"/>
</dbReference>
<sequence length="414" mass="43227">MVHLRRSLAAILALGLIAPLAACGDDPKPAFSDPAAAVGNPSTGASAAPVTEGTTTGGPVTLAITPAADKKDVPISAEIGLQVTGGEVSSVTLTDAKGKAVTGTLRADGSAWVPDKPLKTKQAYAATVVATGKDGKTTTATTSFTTMGAPAKETGTGLYLFDGNTYGVAMPVVVEFNPGVQKADRAEVQKRMFVETSPAQPGTWSWTSNGTQAYYRAPQYWQTGTTMKVRIAVGGLPTGAGRYGDQDRSATVKIGRKLEMKVDNASKNMTVLQDGQTVRTVPVSLGKKSTPSSSGHMVVMEKKAATVFDTTDTDGADGYRTNIQYAQRLTWSGQYIHSAPWSTGAQGRTNVSHGCVNVSPSHAQWLFEKTLIGDPVTVKGTGDKLDYGNGWTPWDVSWAKFAEGSALPVPPGLG</sequence>
<feature type="region of interest" description="Disordered" evidence="8">
    <location>
        <begin position="33"/>
        <end position="58"/>
    </location>
</feature>
<keyword evidence="6 7" id="KW-0961">Cell wall biogenesis/degradation</keyword>
<evidence type="ECO:0000256" key="6">
    <source>
        <dbReference type="ARBA" id="ARBA00023316"/>
    </source>
</evidence>
<dbReference type="Gene3D" id="2.60.40.3780">
    <property type="match status" value="1"/>
</dbReference>
<evidence type="ECO:0000256" key="7">
    <source>
        <dbReference type="PROSITE-ProRule" id="PRU01373"/>
    </source>
</evidence>
<dbReference type="Gene3D" id="2.60.40.3710">
    <property type="match status" value="1"/>
</dbReference>
<dbReference type="InterPro" id="IPR038063">
    <property type="entry name" value="Transpep_catalytic_dom"/>
</dbReference>
<organism evidence="11 12">
    <name type="scientific">Actinoplanes sandaracinus</name>
    <dbReference type="NCBI Taxonomy" id="3045177"/>
    <lineage>
        <taxon>Bacteria</taxon>
        <taxon>Bacillati</taxon>
        <taxon>Actinomycetota</taxon>
        <taxon>Actinomycetes</taxon>
        <taxon>Micromonosporales</taxon>
        <taxon>Micromonosporaceae</taxon>
        <taxon>Actinoplanes</taxon>
    </lineage>
</organism>
<dbReference type="SUPFAM" id="SSF141523">
    <property type="entry name" value="L,D-transpeptidase catalytic domain-like"/>
    <property type="match status" value="1"/>
</dbReference>
<evidence type="ECO:0000259" key="10">
    <source>
        <dbReference type="PROSITE" id="PS52029"/>
    </source>
</evidence>
<keyword evidence="4 7" id="KW-0573">Peptidoglycan synthesis</keyword>
<dbReference type="InterPro" id="IPR041280">
    <property type="entry name" value="Big_10"/>
</dbReference>
<name>A0ABT6WQE4_9ACTN</name>
<dbReference type="PANTHER" id="PTHR30582:SF2">
    <property type="entry name" value="L,D-TRANSPEPTIDASE YCIB-RELATED"/>
    <property type="match status" value="1"/>
</dbReference>